<dbReference type="EMBL" id="JAHCVI010000001">
    <property type="protein sequence ID" value="KAG7291922.1"/>
    <property type="molecule type" value="Genomic_DNA"/>
</dbReference>
<accession>A0AAD4F5C1</accession>
<protein>
    <submittedName>
        <fullName evidence="2">Uncharacterized protein</fullName>
    </submittedName>
</protein>
<feature type="region of interest" description="Disordered" evidence="1">
    <location>
        <begin position="1"/>
        <end position="171"/>
    </location>
</feature>
<comment type="caution">
    <text evidence="2">The sequence shown here is derived from an EMBL/GenBank/DDBJ whole genome shotgun (WGS) entry which is preliminary data.</text>
</comment>
<feature type="compositionally biased region" description="Pro residues" evidence="1">
    <location>
        <begin position="142"/>
        <end position="158"/>
    </location>
</feature>
<feature type="compositionally biased region" description="Low complexity" evidence="1">
    <location>
        <begin position="31"/>
        <end position="54"/>
    </location>
</feature>
<feature type="compositionally biased region" description="Acidic residues" evidence="1">
    <location>
        <begin position="106"/>
        <end position="134"/>
    </location>
</feature>
<sequence>MRVTGPTVRRRNHAWLQMRSRERQAARLARRQSNGFDSSDDANSSGDDSTFSFDSSDDESDAQPTRTLRVPLPSATAGARTGRGVRLLPSPVPDVATGVTLGADAGEVESDSDGVESDGIESDGIESDGEESADESTAPPATATPPPAAAPPPPPPPAITSAETTSTVAAPPPPVTAASAVIDKLELIQLFKLFNLVNFVKHSYPNTATSCYVDDTFVGLVAGAALLWRKRRRERGLPFFPQTRFRLRDDDEPRPQSVSGPLPGHVAGHNPAKTNTQIMDDLMKAAYANDNGMNDMEGAYAPAVPKLPPQLPAHPQAGAFMDEKAYAALAGPPTPGTPKKPVMKWLDEVKTPTQPNGPEIPPTPDMPPSATMPRLMPGGRLPDPPRPAYYGRDTMTTDTTNTSVRWFG</sequence>
<feature type="compositionally biased region" description="Low complexity" evidence="1">
    <location>
        <begin position="393"/>
        <end position="402"/>
    </location>
</feature>
<evidence type="ECO:0000313" key="3">
    <source>
        <dbReference type="Proteomes" id="UP001197093"/>
    </source>
</evidence>
<reference evidence="2" key="1">
    <citation type="submission" date="2023-02" db="EMBL/GenBank/DDBJ databases">
        <authorList>
            <person name="Palmer J.M."/>
        </authorList>
    </citation>
    <scope>NUCLEOTIDE SEQUENCE</scope>
    <source>
        <strain evidence="2">FW57</strain>
    </source>
</reference>
<evidence type="ECO:0000256" key="1">
    <source>
        <dbReference type="SAM" id="MobiDB-lite"/>
    </source>
</evidence>
<dbReference type="AlphaFoldDB" id="A0AAD4F5C1"/>
<evidence type="ECO:0000313" key="2">
    <source>
        <dbReference type="EMBL" id="KAG7291922.1"/>
    </source>
</evidence>
<feature type="region of interest" description="Disordered" evidence="1">
    <location>
        <begin position="382"/>
        <end position="408"/>
    </location>
</feature>
<keyword evidence="3" id="KW-1185">Reference proteome</keyword>
<proteinExistence type="predicted"/>
<feature type="region of interest" description="Disordered" evidence="1">
    <location>
        <begin position="247"/>
        <end position="271"/>
    </location>
</feature>
<feature type="compositionally biased region" description="Low complexity" evidence="1">
    <location>
        <begin position="160"/>
        <end position="169"/>
    </location>
</feature>
<name>A0AAD4F5C1_9PEZI</name>
<dbReference type="Proteomes" id="UP001197093">
    <property type="component" value="Unassembled WGS sequence"/>
</dbReference>
<organism evidence="2 3">
    <name type="scientific">Staphylotrichum longicolle</name>
    <dbReference type="NCBI Taxonomy" id="669026"/>
    <lineage>
        <taxon>Eukaryota</taxon>
        <taxon>Fungi</taxon>
        <taxon>Dikarya</taxon>
        <taxon>Ascomycota</taxon>
        <taxon>Pezizomycotina</taxon>
        <taxon>Sordariomycetes</taxon>
        <taxon>Sordariomycetidae</taxon>
        <taxon>Sordariales</taxon>
        <taxon>Chaetomiaceae</taxon>
        <taxon>Staphylotrichum</taxon>
    </lineage>
</organism>
<gene>
    <name evidence="2" type="ORF">NEMBOFW57_001948</name>
</gene>